<keyword evidence="4" id="KW-0862">Zinc</keyword>
<evidence type="ECO:0000313" key="8">
    <source>
        <dbReference type="Proteomes" id="UP001162131"/>
    </source>
</evidence>
<gene>
    <name evidence="7" type="ORF">BSTOLATCC_MIC22392</name>
</gene>
<evidence type="ECO:0000256" key="2">
    <source>
        <dbReference type="ARBA" id="ARBA00022737"/>
    </source>
</evidence>
<feature type="domain" description="C2H2-type" evidence="6">
    <location>
        <begin position="89"/>
        <end position="117"/>
    </location>
</feature>
<evidence type="ECO:0000256" key="5">
    <source>
        <dbReference type="PROSITE-ProRule" id="PRU00042"/>
    </source>
</evidence>
<keyword evidence="2" id="KW-0677">Repeat</keyword>
<reference evidence="7" key="1">
    <citation type="submission" date="2021-09" db="EMBL/GenBank/DDBJ databases">
        <authorList>
            <consortium name="AG Swart"/>
            <person name="Singh M."/>
            <person name="Singh A."/>
            <person name="Seah K."/>
            <person name="Emmerich C."/>
        </authorList>
    </citation>
    <scope>NUCLEOTIDE SEQUENCE</scope>
    <source>
        <strain evidence="7">ATCC30299</strain>
    </source>
</reference>
<feature type="domain" description="C2H2-type" evidence="6">
    <location>
        <begin position="148"/>
        <end position="171"/>
    </location>
</feature>
<dbReference type="Proteomes" id="UP001162131">
    <property type="component" value="Unassembled WGS sequence"/>
</dbReference>
<dbReference type="PROSITE" id="PS00028">
    <property type="entry name" value="ZINC_FINGER_C2H2_1"/>
    <property type="match status" value="3"/>
</dbReference>
<dbReference type="Pfam" id="PF00096">
    <property type="entry name" value="zf-C2H2"/>
    <property type="match status" value="2"/>
</dbReference>
<sequence>MKSIQEDVIAQCSSYFLLYHSHLPLLKERRDSLTNFCSIFEIRNNFIADFELDQDTINFLDLDLGLNSDDLSWNPNSPSTSASFDNDDLQCHLCNKTFKCNKGLRQHLGKRHSQSNEGVACHICGKSFKHKYAVKFHINQVHDKTTRVSCPLCGKSIYNKYMLSQHMERMH</sequence>
<dbReference type="EMBL" id="CAJZBQ010000021">
    <property type="protein sequence ID" value="CAG9319041.1"/>
    <property type="molecule type" value="Genomic_DNA"/>
</dbReference>
<dbReference type="PANTHER" id="PTHR24379">
    <property type="entry name" value="KRAB AND ZINC FINGER DOMAIN-CONTAINING"/>
    <property type="match status" value="1"/>
</dbReference>
<keyword evidence="1" id="KW-0479">Metal-binding</keyword>
<evidence type="ECO:0000259" key="6">
    <source>
        <dbReference type="PROSITE" id="PS50157"/>
    </source>
</evidence>
<evidence type="ECO:0000256" key="4">
    <source>
        <dbReference type="ARBA" id="ARBA00022833"/>
    </source>
</evidence>
<dbReference type="InterPro" id="IPR036236">
    <property type="entry name" value="Znf_C2H2_sf"/>
</dbReference>
<accession>A0AAU9ITT0</accession>
<evidence type="ECO:0000256" key="3">
    <source>
        <dbReference type="ARBA" id="ARBA00022771"/>
    </source>
</evidence>
<dbReference type="Pfam" id="PF12874">
    <property type="entry name" value="zf-met"/>
    <property type="match status" value="1"/>
</dbReference>
<dbReference type="PROSITE" id="PS50157">
    <property type="entry name" value="ZINC_FINGER_C2H2_2"/>
    <property type="match status" value="3"/>
</dbReference>
<protein>
    <recommendedName>
        <fullName evidence="6">C2H2-type domain-containing protein</fullName>
    </recommendedName>
</protein>
<feature type="domain" description="C2H2-type" evidence="6">
    <location>
        <begin position="119"/>
        <end position="147"/>
    </location>
</feature>
<dbReference type="InterPro" id="IPR013087">
    <property type="entry name" value="Znf_C2H2_type"/>
</dbReference>
<dbReference type="SMART" id="SM00355">
    <property type="entry name" value="ZnF_C2H2"/>
    <property type="match status" value="3"/>
</dbReference>
<keyword evidence="8" id="KW-1185">Reference proteome</keyword>
<name>A0AAU9ITT0_9CILI</name>
<dbReference type="GO" id="GO:0008270">
    <property type="term" value="F:zinc ion binding"/>
    <property type="evidence" value="ECO:0007669"/>
    <property type="project" value="UniProtKB-KW"/>
</dbReference>
<dbReference type="AlphaFoldDB" id="A0AAU9ITT0"/>
<comment type="caution">
    <text evidence="7">The sequence shown here is derived from an EMBL/GenBank/DDBJ whole genome shotgun (WGS) entry which is preliminary data.</text>
</comment>
<evidence type="ECO:0000256" key="1">
    <source>
        <dbReference type="ARBA" id="ARBA00022723"/>
    </source>
</evidence>
<proteinExistence type="predicted"/>
<evidence type="ECO:0000313" key="7">
    <source>
        <dbReference type="EMBL" id="CAG9319041.1"/>
    </source>
</evidence>
<dbReference type="SUPFAM" id="SSF57667">
    <property type="entry name" value="beta-beta-alpha zinc fingers"/>
    <property type="match status" value="1"/>
</dbReference>
<keyword evidence="3 5" id="KW-0863">Zinc-finger</keyword>
<dbReference type="Gene3D" id="3.30.160.60">
    <property type="entry name" value="Classic Zinc Finger"/>
    <property type="match status" value="1"/>
</dbReference>
<dbReference type="PANTHER" id="PTHR24379:SF121">
    <property type="entry name" value="C2H2-TYPE DOMAIN-CONTAINING PROTEIN"/>
    <property type="match status" value="1"/>
</dbReference>
<organism evidence="7 8">
    <name type="scientific">Blepharisma stoltei</name>
    <dbReference type="NCBI Taxonomy" id="1481888"/>
    <lineage>
        <taxon>Eukaryota</taxon>
        <taxon>Sar</taxon>
        <taxon>Alveolata</taxon>
        <taxon>Ciliophora</taxon>
        <taxon>Postciliodesmatophora</taxon>
        <taxon>Heterotrichea</taxon>
        <taxon>Heterotrichida</taxon>
        <taxon>Blepharismidae</taxon>
        <taxon>Blepharisma</taxon>
    </lineage>
</organism>